<dbReference type="KEGG" id="gtt:GUITHDRAFT_95823"/>
<organism evidence="5">
    <name type="scientific">Guillardia theta (strain CCMP2712)</name>
    <name type="common">Cryptophyte</name>
    <dbReference type="NCBI Taxonomy" id="905079"/>
    <lineage>
        <taxon>Eukaryota</taxon>
        <taxon>Cryptophyceae</taxon>
        <taxon>Pyrenomonadales</taxon>
        <taxon>Geminigeraceae</taxon>
        <taxon>Guillardia</taxon>
    </lineage>
</organism>
<dbReference type="Gene3D" id="2.130.10.30">
    <property type="entry name" value="Regulator of chromosome condensation 1/beta-lactamase-inhibitor protein II"/>
    <property type="match status" value="2"/>
</dbReference>
<proteinExistence type="predicted"/>
<feature type="compositionally biased region" description="Polar residues" evidence="3">
    <location>
        <begin position="119"/>
        <end position="144"/>
    </location>
</feature>
<protein>
    <recommendedName>
        <fullName evidence="4">RCC1-like domain-containing protein</fullName>
    </recommendedName>
</protein>
<evidence type="ECO:0000259" key="4">
    <source>
        <dbReference type="Pfam" id="PF25390"/>
    </source>
</evidence>
<evidence type="ECO:0000256" key="2">
    <source>
        <dbReference type="PROSITE-ProRule" id="PRU00235"/>
    </source>
</evidence>
<feature type="compositionally biased region" description="Low complexity" evidence="3">
    <location>
        <begin position="146"/>
        <end position="162"/>
    </location>
</feature>
<dbReference type="Pfam" id="PF25390">
    <property type="entry name" value="WD40_RLD"/>
    <property type="match status" value="1"/>
</dbReference>
<gene>
    <name evidence="5" type="ORF">GUITHDRAFT_95823</name>
</gene>
<dbReference type="eggNOG" id="KOG1426">
    <property type="taxonomic scope" value="Eukaryota"/>
</dbReference>
<evidence type="ECO:0000313" key="5">
    <source>
        <dbReference type="EMBL" id="EKX42060.1"/>
    </source>
</evidence>
<dbReference type="PaxDb" id="55529-EKX42060"/>
<feature type="region of interest" description="Disordered" evidence="3">
    <location>
        <begin position="110"/>
        <end position="162"/>
    </location>
</feature>
<dbReference type="PANTHER" id="PTHR22872">
    <property type="entry name" value="BTK-BINDING PROTEIN-RELATED"/>
    <property type="match status" value="1"/>
</dbReference>
<dbReference type="InterPro" id="IPR058923">
    <property type="entry name" value="RCC1-like_dom"/>
</dbReference>
<feature type="repeat" description="RCC1" evidence="2">
    <location>
        <begin position="292"/>
        <end position="342"/>
    </location>
</feature>
<feature type="repeat" description="RCC1" evidence="2">
    <location>
        <begin position="449"/>
        <end position="502"/>
    </location>
</feature>
<feature type="domain" description="RCC1-like" evidence="4">
    <location>
        <begin position="268"/>
        <end position="497"/>
    </location>
</feature>
<accession>L1J1U2</accession>
<dbReference type="GeneID" id="17298685"/>
<evidence type="ECO:0000313" key="6">
    <source>
        <dbReference type="EnsemblProtists" id="EKX42060"/>
    </source>
</evidence>
<dbReference type="AlphaFoldDB" id="L1J1U2"/>
<dbReference type="PROSITE" id="PS00626">
    <property type="entry name" value="RCC1_2"/>
    <property type="match status" value="1"/>
</dbReference>
<dbReference type="OrthoDB" id="5370059at2759"/>
<dbReference type="PROSITE" id="PS50012">
    <property type="entry name" value="RCC1_3"/>
    <property type="match status" value="4"/>
</dbReference>
<dbReference type="PRINTS" id="PR00633">
    <property type="entry name" value="RCCNDNSATION"/>
</dbReference>
<keyword evidence="1" id="KW-0677">Repeat</keyword>
<dbReference type="SUPFAM" id="SSF50985">
    <property type="entry name" value="RCC1/BLIP-II"/>
    <property type="match status" value="1"/>
</dbReference>
<reference evidence="5 7" key="1">
    <citation type="journal article" date="2012" name="Nature">
        <title>Algal genomes reveal evolutionary mosaicism and the fate of nucleomorphs.</title>
        <authorList>
            <consortium name="DOE Joint Genome Institute"/>
            <person name="Curtis B.A."/>
            <person name="Tanifuji G."/>
            <person name="Burki F."/>
            <person name="Gruber A."/>
            <person name="Irimia M."/>
            <person name="Maruyama S."/>
            <person name="Arias M.C."/>
            <person name="Ball S.G."/>
            <person name="Gile G.H."/>
            <person name="Hirakawa Y."/>
            <person name="Hopkins J.F."/>
            <person name="Kuo A."/>
            <person name="Rensing S.A."/>
            <person name="Schmutz J."/>
            <person name="Symeonidi A."/>
            <person name="Elias M."/>
            <person name="Eveleigh R.J."/>
            <person name="Herman E.K."/>
            <person name="Klute M.J."/>
            <person name="Nakayama T."/>
            <person name="Obornik M."/>
            <person name="Reyes-Prieto A."/>
            <person name="Armbrust E.V."/>
            <person name="Aves S.J."/>
            <person name="Beiko R.G."/>
            <person name="Coutinho P."/>
            <person name="Dacks J.B."/>
            <person name="Durnford D.G."/>
            <person name="Fast N.M."/>
            <person name="Green B.R."/>
            <person name="Grisdale C.J."/>
            <person name="Hempel F."/>
            <person name="Henrissat B."/>
            <person name="Hoppner M.P."/>
            <person name="Ishida K."/>
            <person name="Kim E."/>
            <person name="Koreny L."/>
            <person name="Kroth P.G."/>
            <person name="Liu Y."/>
            <person name="Malik S.B."/>
            <person name="Maier U.G."/>
            <person name="McRose D."/>
            <person name="Mock T."/>
            <person name="Neilson J.A."/>
            <person name="Onodera N.T."/>
            <person name="Poole A.M."/>
            <person name="Pritham E.J."/>
            <person name="Richards T.A."/>
            <person name="Rocap G."/>
            <person name="Roy S.W."/>
            <person name="Sarai C."/>
            <person name="Schaack S."/>
            <person name="Shirato S."/>
            <person name="Slamovits C.H."/>
            <person name="Spencer D.F."/>
            <person name="Suzuki S."/>
            <person name="Worden A.Z."/>
            <person name="Zauner S."/>
            <person name="Barry K."/>
            <person name="Bell C."/>
            <person name="Bharti A.K."/>
            <person name="Crow J.A."/>
            <person name="Grimwood J."/>
            <person name="Kramer R."/>
            <person name="Lindquist E."/>
            <person name="Lucas S."/>
            <person name="Salamov A."/>
            <person name="McFadden G.I."/>
            <person name="Lane C.E."/>
            <person name="Keeling P.J."/>
            <person name="Gray M.W."/>
            <person name="Grigoriev I.V."/>
            <person name="Archibald J.M."/>
        </authorList>
    </citation>
    <scope>NUCLEOTIDE SEQUENCE</scope>
    <source>
        <strain evidence="5 7">CCMP2712</strain>
    </source>
</reference>
<feature type="repeat" description="RCC1" evidence="2">
    <location>
        <begin position="343"/>
        <end position="396"/>
    </location>
</feature>
<dbReference type="HOGENOM" id="CLU_499187_0_0_1"/>
<dbReference type="EnsemblProtists" id="EKX42060">
    <property type="protein sequence ID" value="EKX42060"/>
    <property type="gene ID" value="GUITHDRAFT_95823"/>
</dbReference>
<sequence>MKETPFKILSVSPGLFGQIFKIYSDYAWSDRLVSFSKSSCIYSAPQVSAIASPIRRVEKRVLGINTRFAVVNPFDPRVLAATTPGEGNSLHSSFESLSILSPSLESSIAREDSKEGERNVTTPQTQRSLVSTPLTQRSLVSTPHRSVVSSPSALPSPYPSSLQKQESMVQVGNTDYRAQYKSLSNEMRKSLGSSARLSRMSDRNLISSPDGKLLSEHTRITLIPHHLTITKSCQVLVGGLTLEAGKTVLQSASFNSIKKHRVTRAGLSLLRRVVFSALSFGAGHCAAVTDTGLVYTWGQGRYGQLGHGDDVDKIIPQPVPRIKGEVKSVSAGFYHTVAVTHHGALFTWGDGKEGKLGHNDNAQRLIPTLVAAFIEWGMPVAAAQAGGSHTLVLNRRGQVFSFGSGDSGRLGHGNDNDQWSPTFLSALESERCVSIAAGFAHSVALTDQGQIYTWGCGKLGRLGHGSDSDEVLPRKLALISHDTIKAIAVAAGEAHTCIFRSEGSLITLGRVSHGRMAEGSCAQDMLDTLHTAISRQSSNDWHHFPS</sequence>
<name>L1J1U2_GUITC</name>
<evidence type="ECO:0000313" key="7">
    <source>
        <dbReference type="Proteomes" id="UP000011087"/>
    </source>
</evidence>
<reference evidence="7" key="2">
    <citation type="submission" date="2012-11" db="EMBL/GenBank/DDBJ databases">
        <authorList>
            <person name="Kuo A."/>
            <person name="Curtis B.A."/>
            <person name="Tanifuji G."/>
            <person name="Burki F."/>
            <person name="Gruber A."/>
            <person name="Irimia M."/>
            <person name="Maruyama S."/>
            <person name="Arias M.C."/>
            <person name="Ball S.G."/>
            <person name="Gile G.H."/>
            <person name="Hirakawa Y."/>
            <person name="Hopkins J.F."/>
            <person name="Rensing S.A."/>
            <person name="Schmutz J."/>
            <person name="Symeonidi A."/>
            <person name="Elias M."/>
            <person name="Eveleigh R.J."/>
            <person name="Herman E.K."/>
            <person name="Klute M.J."/>
            <person name="Nakayama T."/>
            <person name="Obornik M."/>
            <person name="Reyes-Prieto A."/>
            <person name="Armbrust E.V."/>
            <person name="Aves S.J."/>
            <person name="Beiko R.G."/>
            <person name="Coutinho P."/>
            <person name="Dacks J.B."/>
            <person name="Durnford D.G."/>
            <person name="Fast N.M."/>
            <person name="Green B.R."/>
            <person name="Grisdale C."/>
            <person name="Hempe F."/>
            <person name="Henrissat B."/>
            <person name="Hoppner M.P."/>
            <person name="Ishida K.-I."/>
            <person name="Kim E."/>
            <person name="Koreny L."/>
            <person name="Kroth P.G."/>
            <person name="Liu Y."/>
            <person name="Malik S.-B."/>
            <person name="Maier U.G."/>
            <person name="McRose D."/>
            <person name="Mock T."/>
            <person name="Neilson J.A."/>
            <person name="Onodera N.T."/>
            <person name="Poole A.M."/>
            <person name="Pritham E.J."/>
            <person name="Richards T.A."/>
            <person name="Rocap G."/>
            <person name="Roy S.W."/>
            <person name="Sarai C."/>
            <person name="Schaack S."/>
            <person name="Shirato S."/>
            <person name="Slamovits C.H."/>
            <person name="Spencer D.F."/>
            <person name="Suzuki S."/>
            <person name="Worden A.Z."/>
            <person name="Zauner S."/>
            <person name="Barry K."/>
            <person name="Bell C."/>
            <person name="Bharti A.K."/>
            <person name="Crow J.A."/>
            <person name="Grimwood J."/>
            <person name="Kramer R."/>
            <person name="Lindquist E."/>
            <person name="Lucas S."/>
            <person name="Salamov A."/>
            <person name="McFadden G.I."/>
            <person name="Lane C.E."/>
            <person name="Keeling P.J."/>
            <person name="Gray M.W."/>
            <person name="Grigoriev I.V."/>
            <person name="Archibald J.M."/>
        </authorList>
    </citation>
    <scope>NUCLEOTIDE SEQUENCE</scope>
    <source>
        <strain evidence="7">CCMP2712</strain>
    </source>
</reference>
<evidence type="ECO:0000256" key="3">
    <source>
        <dbReference type="SAM" id="MobiDB-lite"/>
    </source>
</evidence>
<reference evidence="6" key="3">
    <citation type="submission" date="2016-03" db="UniProtKB">
        <authorList>
            <consortium name="EnsemblProtists"/>
        </authorList>
    </citation>
    <scope>IDENTIFICATION</scope>
</reference>
<dbReference type="EMBL" id="JH993019">
    <property type="protein sequence ID" value="EKX42060.1"/>
    <property type="molecule type" value="Genomic_DNA"/>
</dbReference>
<dbReference type="InterPro" id="IPR000408">
    <property type="entry name" value="Reg_chr_condens"/>
</dbReference>
<dbReference type="InterPro" id="IPR051625">
    <property type="entry name" value="Signaling_Regulatory_Domain"/>
</dbReference>
<dbReference type="Proteomes" id="UP000011087">
    <property type="component" value="Unassembled WGS sequence"/>
</dbReference>
<feature type="repeat" description="RCC1" evidence="2">
    <location>
        <begin position="397"/>
        <end position="448"/>
    </location>
</feature>
<dbReference type="InterPro" id="IPR009091">
    <property type="entry name" value="RCC1/BLIP-II"/>
</dbReference>
<dbReference type="RefSeq" id="XP_005829040.1">
    <property type="nucleotide sequence ID" value="XM_005828983.1"/>
</dbReference>
<keyword evidence="7" id="KW-1185">Reference proteome</keyword>
<evidence type="ECO:0000256" key="1">
    <source>
        <dbReference type="ARBA" id="ARBA00022737"/>
    </source>
</evidence>
<dbReference type="OMA" id="CDMENRD"/>
<dbReference type="PANTHER" id="PTHR22872:SF2">
    <property type="entry name" value="INHIBITOR OF BRUTON TYROSINE KINASE"/>
    <property type="match status" value="1"/>
</dbReference>
<dbReference type="STRING" id="905079.L1J1U2"/>